<sequence>MDSLLQKISELFHNFTSPIAAVVYSPKNVENAQETQTTANQIPEASSQETGKPDSDRTAPDTTEPLTSGDIPTPDVKLQKFREQTAPALNYELEFVDFVDRNAPQGLSKKIIDILPYLEVSFLSWPAFWIWRGYNWQSARKTERIAFYIQRTYQQAKLMQLAILATGLFTISMGRPAGIPIEMHTVHNNQEETADIGDSS</sequence>
<dbReference type="InParanoid" id="Q8IRF1"/>
<reference evidence="2 5" key="5">
    <citation type="journal article" date="2002" name="Genome Biol.">
        <title>Heterochromatic sequences in a Drosophila whole-genome shotgun assembly.</title>
        <authorList>
            <person name="Hoskins R.A."/>
            <person name="Smith C.D."/>
            <person name="Carlson J.W."/>
            <person name="Carvalho A.B."/>
            <person name="Halpern A."/>
            <person name="Kaminker J.S."/>
            <person name="Kennedy C."/>
            <person name="Mungall C.J."/>
            <person name="Sullivan B.A."/>
            <person name="Sutton G.G."/>
            <person name="Yasuhara J.C."/>
            <person name="Wakimoto B.T."/>
            <person name="Myers E.W."/>
            <person name="Celniker S.E."/>
            <person name="Rubin G.M."/>
            <person name="Karpen G.H."/>
        </authorList>
    </citation>
    <scope>NUCLEOTIDE SEQUENCE [LARGE SCALE GENOMIC DNA]</scope>
    <source>
        <strain evidence="5">Berkeley</strain>
    </source>
</reference>
<reference evidence="2" key="15">
    <citation type="submission" date="2022-11" db="EMBL/GenBank/DDBJ databases">
        <authorList>
            <consortium name="FlyBase"/>
        </authorList>
    </citation>
    <scope>NUCLEOTIDE SEQUENCE</scope>
</reference>
<reference evidence="2 5" key="6">
    <citation type="journal article" date="2005" name="PLoS Comput. Biol.">
        <title>Combined evidence annotation of transposable elements in genome sequences.</title>
        <authorList>
            <person name="Quesneville H."/>
            <person name="Bergman C.M."/>
            <person name="Andrieu O."/>
            <person name="Autard D."/>
            <person name="Nouaud D."/>
            <person name="Ashburner M."/>
            <person name="Anxolabehere D."/>
        </authorList>
    </citation>
    <scope>NUCLEOTIDE SEQUENCE [LARGE SCALE GENOMIC DNA]</scope>
    <source>
        <strain evidence="5">Berkeley</strain>
    </source>
</reference>
<reference evidence="2 5" key="9">
    <citation type="journal article" date="2007" name="Science">
        <title>Sequence finishing and mapping of Drosophila melanogaster heterochromatin.</title>
        <authorList>
            <person name="Hoskins R.A."/>
            <person name="Carlson J.W."/>
            <person name="Kennedy C."/>
            <person name="Acevedo D."/>
            <person name="Evans-Holm M."/>
            <person name="Frise E."/>
            <person name="Wan K.H."/>
            <person name="Park S."/>
            <person name="Mendez-Lago M."/>
            <person name="Rossi F."/>
            <person name="Villasante A."/>
            <person name="Dimitri P."/>
            <person name="Karpen G.H."/>
            <person name="Celniker S.E."/>
        </authorList>
    </citation>
    <scope>NUCLEOTIDE SEQUENCE [LARGE SCALE GENOMIC DNA]</scope>
    <source>
        <strain evidence="5">Berkeley</strain>
    </source>
</reference>
<dbReference type="UCSC" id="CG32298-RB">
    <property type="organism name" value="d. melanogaster"/>
</dbReference>
<proteinExistence type="evidence at transcript level"/>
<evidence type="ECO:0000313" key="4">
    <source>
        <dbReference type="FlyBase" id="FBgn0052298"/>
    </source>
</evidence>
<evidence type="ECO:0000313" key="3">
    <source>
        <dbReference type="EMBL" id="ABV82217.1"/>
    </source>
</evidence>
<dbReference type="EMBL" id="AE014296">
    <property type="protein sequence ID" value="AAN12221.1"/>
    <property type="molecule type" value="Genomic_DNA"/>
</dbReference>
<reference evidence="5" key="3">
    <citation type="journal article" date="2002" name="Genome Biol.">
        <title>Annotation of the Drosophila melanogaster euchromatic genome: a systematic review.</title>
        <authorList>
            <person name="Misra S."/>
            <person name="Crosby M.A."/>
            <person name="Mungall C.J."/>
            <person name="Matthews B.B."/>
            <person name="Campbell K.S."/>
            <person name="Hradecky P."/>
            <person name="Huang Y."/>
            <person name="Kaminker J.S."/>
            <person name="Millburn G.H."/>
            <person name="Prochnik S.E."/>
            <person name="Smith C.D."/>
            <person name="Tupy J.L."/>
            <person name="Whitfied E.J."/>
            <person name="Bayraktaroglu L."/>
            <person name="Berman B.P."/>
            <person name="Bettencourt B.R."/>
            <person name="Celniker S.E."/>
            <person name="de Grey A.D."/>
            <person name="Drysdale R.A."/>
            <person name="Harris N.L."/>
            <person name="Richter J."/>
            <person name="Russo S."/>
            <person name="Schroeder A.J."/>
            <person name="Shu S.Q."/>
            <person name="Stapleton M."/>
            <person name="Yamada C."/>
            <person name="Ashburner M."/>
            <person name="Gelbart W.M."/>
            <person name="Rubin G.M."/>
            <person name="Lewis S.E."/>
        </authorList>
    </citation>
    <scope>GENOME REANNOTATION</scope>
    <source>
        <strain evidence="5">Berkeley</strain>
    </source>
</reference>
<dbReference type="KEGG" id="dme:Dmel_CG32298"/>
<dbReference type="OrthoDB" id="7860571at2759"/>
<keyword evidence="5" id="KW-1185">Reference proteome</keyword>
<dbReference type="PaxDb" id="7227-FBpp0289085"/>
<dbReference type="RefSeq" id="NP_728742.1">
    <property type="nucleotide sequence ID" value="NM_167947.3"/>
</dbReference>
<evidence type="ECO:0000256" key="1">
    <source>
        <dbReference type="SAM" id="MobiDB-lite"/>
    </source>
</evidence>
<reference evidence="2" key="14">
    <citation type="submission" date="2022-11" db="EMBL/GenBank/DDBJ databases">
        <title>Drosophila melanogaster release 4 sequence.</title>
        <authorList>
            <consortium name="Berkeley Drosophila Genome Project"/>
            <person name="Celniker S."/>
            <person name="Carlson J."/>
            <person name="Wan K."/>
            <person name="Pfeiffer B."/>
            <person name="Frise E."/>
            <person name="George R."/>
            <person name="Hoskins R."/>
            <person name="Stapleton M."/>
            <person name="Pacleb J."/>
            <person name="Park S."/>
            <person name="Svirskas R."/>
            <person name="Smith E."/>
            <person name="Yu C."/>
            <person name="Rubin G."/>
        </authorList>
    </citation>
    <scope>NUCLEOTIDE SEQUENCE</scope>
</reference>
<reference evidence="2 5" key="8">
    <citation type="journal article" date="2007" name="Science">
        <title>The Release 5.1 annotation of Drosophila melanogaster heterochromatin.</title>
        <authorList>
            <person name="Smith C.D."/>
            <person name="Shu S."/>
            <person name="Mungall C.J."/>
            <person name="Karpen G.H."/>
        </authorList>
    </citation>
    <scope>NUCLEOTIDE SEQUENCE [LARGE SCALE GENOMIC DNA]</scope>
    <source>
        <strain evidence="5">Berkeley</strain>
    </source>
</reference>
<reference evidence="2" key="7">
    <citation type="submission" date="2006-08" db="EMBL/GenBank/DDBJ databases">
        <authorList>
            <person name="Celniker S."/>
            <person name="Carlson J."/>
            <person name="Wan K."/>
            <person name="Frise E."/>
            <person name="Hoskins R."/>
            <person name="Park S."/>
            <person name="Svirskas R."/>
            <person name="Rubin G."/>
        </authorList>
    </citation>
    <scope>NUCLEOTIDE SEQUENCE</scope>
</reference>
<dbReference type="AGR" id="FB:FBgn0052298"/>
<dbReference type="Bgee" id="FBgn0052298">
    <property type="expression patterns" value="Expressed in seminal fluid secreting gland and 4 other cell types or tissues"/>
</dbReference>
<organism evidence="2 5">
    <name type="scientific">Drosophila melanogaster</name>
    <name type="common">Fruit fly</name>
    <dbReference type="NCBI Taxonomy" id="7227"/>
    <lineage>
        <taxon>Eukaryota</taxon>
        <taxon>Metazoa</taxon>
        <taxon>Ecdysozoa</taxon>
        <taxon>Arthropoda</taxon>
        <taxon>Hexapoda</taxon>
        <taxon>Insecta</taxon>
        <taxon>Pterygota</taxon>
        <taxon>Neoptera</taxon>
        <taxon>Endopterygota</taxon>
        <taxon>Diptera</taxon>
        <taxon>Brachycera</taxon>
        <taxon>Muscomorpha</taxon>
        <taxon>Ephydroidea</taxon>
        <taxon>Drosophilidae</taxon>
        <taxon>Drosophila</taxon>
        <taxon>Sophophora</taxon>
    </lineage>
</organism>
<feature type="compositionally biased region" description="Polar residues" evidence="1">
    <location>
        <begin position="32"/>
        <end position="50"/>
    </location>
</feature>
<reference evidence="2" key="11">
    <citation type="journal article" date="2015" name="G3 (Bethesda)">
        <title>Gene Model Annotations for Drosophila melanogaster: Impact of High-Throughput Data.</title>
        <authorList>
            <consortium name="FlyBase Consortium"/>
            <person name="Matthews B.B."/>
            <person name="Dos Santos G."/>
            <person name="Crosby M.A."/>
            <person name="Emmert D.B."/>
            <person name="St Pierre S.E."/>
            <person name="Gramates L.S."/>
            <person name="Zhou P."/>
            <person name="Schroeder A.J."/>
            <person name="Falls K."/>
            <person name="Strelets V."/>
            <person name="Russo S.M."/>
            <person name="Gelbart W.M."/>
            <person name="null"/>
        </authorList>
    </citation>
    <scope>NUCLEOTIDE SEQUENCE</scope>
</reference>
<accession>Q8IRF1</accession>
<dbReference type="GeneID" id="317963"/>
<dbReference type="DNASU" id="317963"/>
<reference evidence="2" key="13">
    <citation type="journal article" date="2015" name="Genome Res.">
        <title>The Release 6 reference sequence of the Drosophila melanogaster genome.</title>
        <authorList>
            <person name="Hoskins R.A."/>
            <person name="Carlson J.W."/>
            <person name="Wan K.H."/>
            <person name="Park S."/>
            <person name="Mendez I."/>
            <person name="Galle S.E."/>
            <person name="Booth B.W."/>
            <person name="Pfeiffer B.D."/>
            <person name="George R.A."/>
            <person name="Svirskas R."/>
            <person name="Krzywinski M."/>
            <person name="Schein J."/>
            <person name="Accardo M.C."/>
            <person name="Damia E."/>
            <person name="Messina G."/>
            <person name="Mendez-Lago M."/>
            <person name="de Pablos B."/>
            <person name="Demakova O.V."/>
            <person name="Andreyeva E.N."/>
            <person name="Boldyreva L.V."/>
            <person name="Marra M."/>
            <person name="Carvalho A.B."/>
            <person name="Dimitri P."/>
            <person name="Villasante A."/>
            <person name="Zhimulev I.F."/>
            <person name="Rubin G.M."/>
            <person name="Karpen G.H."/>
            <person name="Celniker S.E."/>
        </authorList>
    </citation>
    <scope>NUCLEOTIDE SEQUENCE</scope>
</reference>
<dbReference type="VEuPathDB" id="VectorBase:FBgn0052298"/>
<evidence type="ECO:0000313" key="5">
    <source>
        <dbReference type="Proteomes" id="UP000000803"/>
    </source>
</evidence>
<dbReference type="AlphaFoldDB" id="Q8IRF1"/>
<reference evidence="2" key="12">
    <citation type="journal article" date="2015" name="G3 (Bethesda)">
        <title>Gene Model Annotations for Drosophila melanogaster: The Rule-Benders.</title>
        <authorList>
            <consortium name="FlyBase Consortium"/>
            <person name="Crosby M.A."/>
            <person name="Gramates L.S."/>
            <person name="Dos Santos G."/>
            <person name="Matthews B.B."/>
            <person name="St Pierre S.E."/>
            <person name="Zhou P."/>
            <person name="Schroeder A.J."/>
            <person name="Falls K."/>
            <person name="Emmert D.B."/>
            <person name="Russo S.M."/>
            <person name="Gelbart W.M."/>
            <person name="null"/>
        </authorList>
    </citation>
    <scope>NUCLEOTIDE SEQUENCE</scope>
</reference>
<dbReference type="eggNOG" id="ENOG502TC1P">
    <property type="taxonomic scope" value="Eukaryota"/>
</dbReference>
<dbReference type="BioGRID-ORCS" id="317963">
    <property type="hits" value="0 hits in 1 CRISPR screen"/>
</dbReference>
<feature type="region of interest" description="Disordered" evidence="1">
    <location>
        <begin position="32"/>
        <end position="75"/>
    </location>
</feature>
<protein>
    <submittedName>
        <fullName evidence="3">IP08610p</fullName>
    </submittedName>
</protein>
<dbReference type="FlyBase" id="FBgn0052298">
    <property type="gene designation" value="CG32298"/>
</dbReference>
<dbReference type="OMA" id="RGYNWQS"/>
<reference evidence="3" key="10">
    <citation type="submission" date="2007-10" db="EMBL/GenBank/DDBJ databases">
        <authorList>
            <person name="Stapleton M."/>
            <person name="Carlson J."/>
            <person name="Frise E."/>
            <person name="Kapadia B."/>
            <person name="Park S."/>
            <person name="Wan K."/>
            <person name="Yu C."/>
            <person name="Celniker S."/>
        </authorList>
    </citation>
    <scope>NUCLEOTIDE SEQUENCE</scope>
</reference>
<dbReference type="Proteomes" id="UP000000803">
    <property type="component" value="Chromosome 3L"/>
</dbReference>
<name>Q8IRF1_DROME</name>
<dbReference type="EMBL" id="BT030835">
    <property type="protein sequence ID" value="ABV82217.1"/>
    <property type="molecule type" value="mRNA"/>
</dbReference>
<reference evidence="5" key="2">
    <citation type="journal article" date="2002" name="Genome Biol.">
        <title>Finishing a whole-genome shotgun: release 3 of the Drosophila melanogaster euchromatic genome sequence.</title>
        <authorList>
            <person name="Celniker S.E."/>
            <person name="Wheeler D.A."/>
            <person name="Kronmiller B."/>
            <person name="Carlson J.W."/>
            <person name="Halpern A."/>
            <person name="Patel S."/>
            <person name="Adams M."/>
            <person name="Champe M."/>
            <person name="Dugan S.P."/>
            <person name="Frise E."/>
            <person name="Hodgson A."/>
            <person name="George R.A."/>
            <person name="Hoskins R.A."/>
            <person name="Laverty T."/>
            <person name="Muzny D.M."/>
            <person name="Nelson C.R."/>
            <person name="Pacleb J.M."/>
            <person name="Park S."/>
            <person name="Pfeiffer B.D."/>
            <person name="Richards S."/>
            <person name="Sodergren E.J."/>
            <person name="Svirskas R."/>
            <person name="Tabor P.E."/>
            <person name="Wan K."/>
            <person name="Stapleton M."/>
            <person name="Sutton G.G."/>
            <person name="Venter C."/>
            <person name="Weinstock G."/>
            <person name="Scherer S.E."/>
            <person name="Myers E.W."/>
            <person name="Gibbs R.A."/>
            <person name="Rubin G.M."/>
        </authorList>
    </citation>
    <scope>NUCLEOTIDE SEQUENCE [LARGE SCALE GENOMIC DNA]</scope>
    <source>
        <strain evidence="5">Berkeley</strain>
    </source>
</reference>
<evidence type="ECO:0000313" key="2">
    <source>
        <dbReference type="EMBL" id="AAN12221.1"/>
    </source>
</evidence>
<reference evidence="2 5" key="1">
    <citation type="journal article" date="2000" name="Science">
        <title>The genome sequence of Drosophila melanogaster.</title>
        <authorList>
            <person name="Adams M.D."/>
            <person name="Celniker S.E."/>
            <person name="Holt R.A."/>
            <person name="Evans C.A."/>
            <person name="Gocayne J.D."/>
            <person name="Amanatides P.G."/>
            <person name="Scherer S.E."/>
            <person name="Li P.W."/>
            <person name="Hoskins R.A."/>
            <person name="Galle R.F."/>
            <person name="George R.A."/>
            <person name="Lewis S.E."/>
            <person name="Richards S."/>
            <person name="Ashburner M."/>
            <person name="Henderson S.N."/>
            <person name="Sutton G.G."/>
            <person name="Wortman J.R."/>
            <person name="Yandell M.D."/>
            <person name="Zhang Q."/>
            <person name="Chen L.X."/>
            <person name="Brandon R.C."/>
            <person name="Rogers Y.H."/>
            <person name="Blazej R.G."/>
            <person name="Champe M."/>
            <person name="Pfeiffer B.D."/>
            <person name="Wan K.H."/>
            <person name="Doyle C."/>
            <person name="Baxter E.G."/>
            <person name="Helt G."/>
            <person name="Nelson C.R."/>
            <person name="Gabor G.L."/>
            <person name="Abril J.F."/>
            <person name="Agbayani A."/>
            <person name="An H.J."/>
            <person name="Andrews-Pfannkoch C."/>
            <person name="Baldwin D."/>
            <person name="Ballew R.M."/>
            <person name="Basu A."/>
            <person name="Baxendale J."/>
            <person name="Bayraktaroglu L."/>
            <person name="Beasley E.M."/>
            <person name="Beeson K.Y."/>
            <person name="Benos P.V."/>
            <person name="Berman B.P."/>
            <person name="Bhandari D."/>
            <person name="Bolshakov S."/>
            <person name="Borkova D."/>
            <person name="Botchan M.R."/>
            <person name="Bouck J."/>
            <person name="Brokstein P."/>
            <person name="Brottier P."/>
            <person name="Burtis K.C."/>
            <person name="Busam D.A."/>
            <person name="Butler H."/>
            <person name="Cadieu E."/>
            <person name="Center A."/>
            <person name="Chandra I."/>
            <person name="Cherry J.M."/>
            <person name="Cawley S."/>
            <person name="Dahlke C."/>
            <person name="Davenport L.B."/>
            <person name="Davies P."/>
            <person name="de Pablos B."/>
            <person name="Delcher A."/>
            <person name="Deng Z."/>
            <person name="Mays A.D."/>
            <person name="Dew I."/>
            <person name="Dietz S.M."/>
            <person name="Dodson K."/>
            <person name="Doup L.E."/>
            <person name="Downes M."/>
            <person name="Dugan-Rocha S."/>
            <person name="Dunkov B.C."/>
            <person name="Dunn P."/>
            <person name="Durbin K.J."/>
            <person name="Evangelista C.C."/>
            <person name="Ferraz C."/>
            <person name="Ferriera S."/>
            <person name="Fleischmann W."/>
            <person name="Fosler C."/>
            <person name="Gabrielian A.E."/>
            <person name="Garg N.S."/>
            <person name="Gelbart W.M."/>
            <person name="Glasser K."/>
            <person name="Glodek A."/>
            <person name="Gong F."/>
            <person name="Gorrell J.H."/>
            <person name="Gu Z."/>
            <person name="Guan P."/>
            <person name="Harris M."/>
            <person name="Harris N.L."/>
            <person name="Harvey D."/>
            <person name="Heiman T.J."/>
            <person name="Hernandez J.R."/>
            <person name="Houck J."/>
            <person name="Hostin D."/>
            <person name="Houston K.A."/>
            <person name="Howland T.J."/>
            <person name="Wei M.H."/>
            <person name="Ibegwam C."/>
            <person name="Jalali M."/>
            <person name="Kalush F."/>
            <person name="Karpen G.H."/>
            <person name="Ke Z."/>
            <person name="Kennison J.A."/>
            <person name="Ketchum K.A."/>
            <person name="Kimmel B.E."/>
            <person name="Kodira C.D."/>
            <person name="Kraft C."/>
            <person name="Kravitz S."/>
            <person name="Kulp D."/>
            <person name="Lai Z."/>
            <person name="Lasko P."/>
            <person name="Lei Y."/>
            <person name="Levitsky A.A."/>
            <person name="Li J."/>
            <person name="Li Z."/>
            <person name="Liang Y."/>
            <person name="Lin X."/>
            <person name="Liu X."/>
            <person name="Mattei B."/>
            <person name="McIntosh T.C."/>
            <person name="McLeod M.P."/>
            <person name="McPherson D."/>
            <person name="Merkulov G."/>
            <person name="Milshina N.V."/>
            <person name="Mobarry C."/>
            <person name="Morris J."/>
            <person name="Moshrefi A."/>
            <person name="Mount S.M."/>
            <person name="Moy M."/>
            <person name="Murphy B."/>
            <person name="Murphy L."/>
            <person name="Muzny D.M."/>
            <person name="Nelson D.L."/>
            <person name="Nelson D.R."/>
            <person name="Nelson K.A."/>
            <person name="Nixon K."/>
            <person name="Nusskern D.R."/>
            <person name="Pacleb J.M."/>
            <person name="Palazzolo M."/>
            <person name="Pittman G.S."/>
            <person name="Pan S."/>
            <person name="Pollard J."/>
            <person name="Puri V."/>
            <person name="Reese M.G."/>
            <person name="Reinert K."/>
            <person name="Remington K."/>
            <person name="Saunders R.D."/>
            <person name="Scheeler F."/>
            <person name="Shen H."/>
            <person name="Shue B.C."/>
            <person name="Siden-Kiamos I."/>
            <person name="Simpson M."/>
            <person name="Skupski M.P."/>
            <person name="Smith T."/>
            <person name="Spier E."/>
            <person name="Spradling A.C."/>
            <person name="Stapleton M."/>
            <person name="Strong R."/>
            <person name="Sun E."/>
            <person name="Svirskas R."/>
            <person name="Tector C."/>
            <person name="Turner R."/>
            <person name="Venter E."/>
            <person name="Wang A.H."/>
            <person name="Wang X."/>
            <person name="Wang Z.Y."/>
            <person name="Wassarman D.A."/>
            <person name="Weinstock G.M."/>
            <person name="Weissenbach J."/>
            <person name="Williams S.M."/>
            <person name="WoodageT"/>
            <person name="Worley K.C."/>
            <person name="Wu D."/>
            <person name="Yang S."/>
            <person name="Yao Q.A."/>
            <person name="Ye J."/>
            <person name="Yeh R.F."/>
            <person name="Zaveri J.S."/>
            <person name="Zhan M."/>
            <person name="Zhang G."/>
            <person name="Zhao Q."/>
            <person name="Zheng L."/>
            <person name="Zheng X.H."/>
            <person name="Zhong F.N."/>
            <person name="Zhong W."/>
            <person name="Zhou X."/>
            <person name="Zhu S."/>
            <person name="Zhu X."/>
            <person name="Smith H.O."/>
            <person name="Gibbs R.A."/>
            <person name="Myers E.W."/>
            <person name="Rubin G.M."/>
            <person name="Venter J.C."/>
        </authorList>
    </citation>
    <scope>NUCLEOTIDE SEQUENCE [LARGE SCALE GENOMIC DNA]</scope>
    <source>
        <strain evidence="5">Berkeley</strain>
    </source>
</reference>
<reference evidence="5" key="4">
    <citation type="journal article" date="2002" name="Genome Biol.">
        <title>The transposable elements of the Drosophila melanogaster euchromatin: a genomics perspective.</title>
        <authorList>
            <person name="Kaminker J.S."/>
            <person name="Bergman C.M."/>
            <person name="Kronmiller B."/>
            <person name="Carlson J."/>
            <person name="Svirskas R."/>
            <person name="Patel S."/>
            <person name="Frise E."/>
            <person name="Wheeler D.A."/>
            <person name="Lewis S.E."/>
            <person name="Rubin G.M."/>
            <person name="Ashburner M."/>
            <person name="Celniker S.E."/>
        </authorList>
    </citation>
    <scope>NUCLEOTIDE SEQUENCE [LARGE SCALE GENOMIC DNA]</scope>
    <source>
        <strain evidence="5">Berkeley</strain>
    </source>
</reference>
<dbReference type="HOGENOM" id="CLU_097307_0_0_1"/>
<gene>
    <name evidence="2" type="primary">Dmel\CG32298</name>
    <name evidence="2" type="synonym">NEST:bs10a03</name>
    <name evidence="2 4" type="ORF">CG32298</name>
    <name evidence="2" type="ORF">Dmel_CG32298</name>
</gene>